<sequence>MSLKLYYDLISQPSRAMYIILKVCNLSFERNIINLSNMDQFSLEYEKIFPLKKVPAIDHNGFKLTESIGIVRYITREFKVDDHWYPSDSKRQAKVDEYLEWQHLNTRLFCSTYFLTQYLIPILKRRPPEPEKVAKSKKQMSDCLDVIENIWLKDKPFLTGDTISVADIFGACEIEQSRLAGYDPKKGRPHLAAWMERVAKETSPYYQEAHKFLNQIIDQNKENASKL</sequence>
<organism evidence="10 12">
    <name type="scientific">Dinoponera quadriceps</name>
    <name type="common">South American ant</name>
    <dbReference type="NCBI Taxonomy" id="609295"/>
    <lineage>
        <taxon>Eukaryota</taxon>
        <taxon>Metazoa</taxon>
        <taxon>Ecdysozoa</taxon>
        <taxon>Arthropoda</taxon>
        <taxon>Hexapoda</taxon>
        <taxon>Insecta</taxon>
        <taxon>Pterygota</taxon>
        <taxon>Neoptera</taxon>
        <taxon>Endopterygota</taxon>
        <taxon>Hymenoptera</taxon>
        <taxon>Apocrita</taxon>
        <taxon>Aculeata</taxon>
        <taxon>Formicoidea</taxon>
        <taxon>Formicidae</taxon>
        <taxon>Ponerinae</taxon>
        <taxon>Ponerini</taxon>
        <taxon>Dinoponera</taxon>
    </lineage>
</organism>
<dbReference type="RefSeq" id="XP_014479435.1">
    <property type="nucleotide sequence ID" value="XM_014623949.1"/>
</dbReference>
<evidence type="ECO:0000256" key="2">
    <source>
        <dbReference type="ARBA" id="ARBA00009899"/>
    </source>
</evidence>
<dbReference type="KEGG" id="dqu:106746856"/>
<dbReference type="InterPro" id="IPR040077">
    <property type="entry name" value="GST_C_Theta"/>
</dbReference>
<keyword evidence="10" id="KW-1185">Reference proteome</keyword>
<protein>
    <recommendedName>
        <fullName evidence="4">glutathione transferase</fullName>
        <ecNumber evidence="4">2.5.1.18</ecNumber>
    </recommendedName>
</protein>
<evidence type="ECO:0000313" key="12">
    <source>
        <dbReference type="RefSeq" id="XP_014479435.1"/>
    </source>
</evidence>
<dbReference type="InterPro" id="IPR004045">
    <property type="entry name" value="Glutathione_S-Trfase_N"/>
</dbReference>
<name>A0A6P3XLW3_DINQU</name>
<dbReference type="Proteomes" id="UP000515204">
    <property type="component" value="Unplaced"/>
</dbReference>
<evidence type="ECO:0000256" key="6">
    <source>
        <dbReference type="ARBA" id="ARBA00022679"/>
    </source>
</evidence>
<dbReference type="GO" id="GO:0004364">
    <property type="term" value="F:glutathione transferase activity"/>
    <property type="evidence" value="ECO:0007669"/>
    <property type="project" value="UniProtKB-EC"/>
</dbReference>
<evidence type="ECO:0000256" key="4">
    <source>
        <dbReference type="ARBA" id="ARBA00012452"/>
    </source>
</evidence>
<evidence type="ECO:0000259" key="9">
    <source>
        <dbReference type="PROSITE" id="PS50405"/>
    </source>
</evidence>
<comment type="subcellular location">
    <subcellularLocation>
        <location evidence="1">Cytoplasm</location>
    </subcellularLocation>
</comment>
<evidence type="ECO:0000256" key="7">
    <source>
        <dbReference type="ARBA" id="ARBA00047960"/>
    </source>
</evidence>
<dbReference type="InterPro" id="IPR010987">
    <property type="entry name" value="Glutathione-S-Trfase_C-like"/>
</dbReference>
<dbReference type="Pfam" id="PF02798">
    <property type="entry name" value="GST_N"/>
    <property type="match status" value="1"/>
</dbReference>
<reference evidence="11 12" key="1">
    <citation type="submission" date="2025-04" db="UniProtKB">
        <authorList>
            <consortium name="RefSeq"/>
        </authorList>
    </citation>
    <scope>IDENTIFICATION</scope>
</reference>
<dbReference type="OrthoDB" id="422574at2759"/>
<dbReference type="InterPro" id="IPR004046">
    <property type="entry name" value="GST_C"/>
</dbReference>
<dbReference type="AlphaFoldDB" id="A0A6P3XLW3"/>
<evidence type="ECO:0000256" key="1">
    <source>
        <dbReference type="ARBA" id="ARBA00004496"/>
    </source>
</evidence>
<dbReference type="PROSITE" id="PS50405">
    <property type="entry name" value="GST_CTER"/>
    <property type="match status" value="1"/>
</dbReference>
<dbReference type="SFLD" id="SFLDG01153">
    <property type="entry name" value="Main.4:_Theta-like"/>
    <property type="match status" value="1"/>
</dbReference>
<evidence type="ECO:0000256" key="3">
    <source>
        <dbReference type="ARBA" id="ARBA00011738"/>
    </source>
</evidence>
<dbReference type="InterPro" id="IPR036249">
    <property type="entry name" value="Thioredoxin-like_sf"/>
</dbReference>
<dbReference type="SUPFAM" id="SSF47616">
    <property type="entry name" value="GST C-terminal domain-like"/>
    <property type="match status" value="1"/>
</dbReference>
<dbReference type="RefSeq" id="XP_014479434.1">
    <property type="nucleotide sequence ID" value="XM_014623948.1"/>
</dbReference>
<dbReference type="GeneID" id="106746856"/>
<keyword evidence="5" id="KW-0963">Cytoplasm</keyword>
<comment type="catalytic activity">
    <reaction evidence="7">
        <text>RX + glutathione = an S-substituted glutathione + a halide anion + H(+)</text>
        <dbReference type="Rhea" id="RHEA:16437"/>
        <dbReference type="ChEBI" id="CHEBI:15378"/>
        <dbReference type="ChEBI" id="CHEBI:16042"/>
        <dbReference type="ChEBI" id="CHEBI:17792"/>
        <dbReference type="ChEBI" id="CHEBI:57925"/>
        <dbReference type="ChEBI" id="CHEBI:90779"/>
        <dbReference type="EC" id="2.5.1.18"/>
    </reaction>
</comment>
<proteinExistence type="inferred from homology"/>
<evidence type="ECO:0000259" key="8">
    <source>
        <dbReference type="PROSITE" id="PS50404"/>
    </source>
</evidence>
<evidence type="ECO:0000256" key="5">
    <source>
        <dbReference type="ARBA" id="ARBA00022490"/>
    </source>
</evidence>
<dbReference type="InterPro" id="IPR051369">
    <property type="entry name" value="GST_Theta"/>
</dbReference>
<evidence type="ECO:0000313" key="10">
    <source>
        <dbReference type="Proteomes" id="UP000515204"/>
    </source>
</evidence>
<feature type="domain" description="GST N-terminal" evidence="8">
    <location>
        <begin position="1"/>
        <end position="82"/>
    </location>
</feature>
<comment type="similarity">
    <text evidence="2">Belongs to the GST superfamily. Theta family.</text>
</comment>
<accession>A0A6P3XLW3</accession>
<dbReference type="Gene3D" id="3.40.30.10">
    <property type="entry name" value="Glutaredoxin"/>
    <property type="match status" value="1"/>
</dbReference>
<dbReference type="GO" id="GO:0006749">
    <property type="term" value="P:glutathione metabolic process"/>
    <property type="evidence" value="ECO:0007669"/>
    <property type="project" value="TreeGrafter"/>
</dbReference>
<dbReference type="SUPFAM" id="SSF52833">
    <property type="entry name" value="Thioredoxin-like"/>
    <property type="match status" value="1"/>
</dbReference>
<dbReference type="PANTHER" id="PTHR43917:SF8">
    <property type="entry name" value="GH16740P-RELATED"/>
    <property type="match status" value="1"/>
</dbReference>
<dbReference type="InterPro" id="IPR036282">
    <property type="entry name" value="Glutathione-S-Trfase_C_sf"/>
</dbReference>
<dbReference type="CDD" id="cd03183">
    <property type="entry name" value="GST_C_Theta"/>
    <property type="match status" value="1"/>
</dbReference>
<dbReference type="EC" id="2.5.1.18" evidence="4"/>
<feature type="domain" description="GST C-terminal" evidence="9">
    <location>
        <begin position="88"/>
        <end position="227"/>
    </location>
</feature>
<dbReference type="FunFam" id="1.20.1050.10:FF:000008">
    <property type="entry name" value="Glutathione S-transferase theta-1"/>
    <property type="match status" value="1"/>
</dbReference>
<dbReference type="SFLD" id="SFLDG00358">
    <property type="entry name" value="Main_(cytGST)"/>
    <property type="match status" value="1"/>
</dbReference>
<dbReference type="InterPro" id="IPR040079">
    <property type="entry name" value="Glutathione_S-Trfase"/>
</dbReference>
<dbReference type="PANTHER" id="PTHR43917">
    <property type="match status" value="1"/>
</dbReference>
<dbReference type="Gene3D" id="1.20.1050.10">
    <property type="match status" value="1"/>
</dbReference>
<gene>
    <name evidence="11 12" type="primary">LOC106746856</name>
</gene>
<keyword evidence="6" id="KW-0808">Transferase</keyword>
<dbReference type="Pfam" id="PF00043">
    <property type="entry name" value="GST_C"/>
    <property type="match status" value="1"/>
</dbReference>
<comment type="subunit">
    <text evidence="3">Homodimer.</text>
</comment>
<dbReference type="GO" id="GO:0005737">
    <property type="term" value="C:cytoplasm"/>
    <property type="evidence" value="ECO:0007669"/>
    <property type="project" value="UniProtKB-SubCell"/>
</dbReference>
<dbReference type="PROSITE" id="PS50404">
    <property type="entry name" value="GST_NTER"/>
    <property type="match status" value="1"/>
</dbReference>
<evidence type="ECO:0000313" key="11">
    <source>
        <dbReference type="RefSeq" id="XP_014479434.1"/>
    </source>
</evidence>
<dbReference type="SFLD" id="SFLDS00019">
    <property type="entry name" value="Glutathione_Transferase_(cytos"/>
    <property type="match status" value="1"/>
</dbReference>